<dbReference type="EMBL" id="SDMP01000004">
    <property type="protein sequence ID" value="RYR62523.1"/>
    <property type="molecule type" value="Genomic_DNA"/>
</dbReference>
<feature type="region of interest" description="Disordered" evidence="1">
    <location>
        <begin position="220"/>
        <end position="240"/>
    </location>
</feature>
<evidence type="ECO:0000313" key="2">
    <source>
        <dbReference type="EMBL" id="RYR62523.1"/>
    </source>
</evidence>
<evidence type="ECO:0008006" key="4">
    <source>
        <dbReference type="Google" id="ProtNLM"/>
    </source>
</evidence>
<reference evidence="2 3" key="1">
    <citation type="submission" date="2019-01" db="EMBL/GenBank/DDBJ databases">
        <title>Sequencing of cultivated peanut Arachis hypogaea provides insights into genome evolution and oil improvement.</title>
        <authorList>
            <person name="Chen X."/>
        </authorList>
    </citation>
    <scope>NUCLEOTIDE SEQUENCE [LARGE SCALE GENOMIC DNA]</scope>
    <source>
        <strain evidence="3">cv. Fuhuasheng</strain>
        <tissue evidence="2">Leaves</tissue>
    </source>
</reference>
<comment type="caution">
    <text evidence="2">The sequence shown here is derived from an EMBL/GenBank/DDBJ whole genome shotgun (WGS) entry which is preliminary data.</text>
</comment>
<proteinExistence type="predicted"/>
<protein>
    <recommendedName>
        <fullName evidence="4">DUF4283 domain-containing protein</fullName>
    </recommendedName>
</protein>
<name>A0A445DH57_ARAHY</name>
<keyword evidence="3" id="KW-1185">Reference proteome</keyword>
<gene>
    <name evidence="2" type="ORF">Ahy_A04g020180</name>
</gene>
<evidence type="ECO:0000313" key="3">
    <source>
        <dbReference type="Proteomes" id="UP000289738"/>
    </source>
</evidence>
<evidence type="ECO:0000256" key="1">
    <source>
        <dbReference type="SAM" id="MobiDB-lite"/>
    </source>
</evidence>
<organism evidence="2 3">
    <name type="scientific">Arachis hypogaea</name>
    <name type="common">Peanut</name>
    <dbReference type="NCBI Taxonomy" id="3818"/>
    <lineage>
        <taxon>Eukaryota</taxon>
        <taxon>Viridiplantae</taxon>
        <taxon>Streptophyta</taxon>
        <taxon>Embryophyta</taxon>
        <taxon>Tracheophyta</taxon>
        <taxon>Spermatophyta</taxon>
        <taxon>Magnoliopsida</taxon>
        <taxon>eudicotyledons</taxon>
        <taxon>Gunneridae</taxon>
        <taxon>Pentapetalae</taxon>
        <taxon>rosids</taxon>
        <taxon>fabids</taxon>
        <taxon>Fabales</taxon>
        <taxon>Fabaceae</taxon>
        <taxon>Papilionoideae</taxon>
        <taxon>50 kb inversion clade</taxon>
        <taxon>dalbergioids sensu lato</taxon>
        <taxon>Dalbergieae</taxon>
        <taxon>Pterocarpus clade</taxon>
        <taxon>Arachis</taxon>
    </lineage>
</organism>
<sequence length="240" mass="28188">MAKGSDDKLSMIKEDTPNPEYHVALLEDPWVITGHSLIVQRWRPFFLESTLNIEYEYFHLICFNWGKYRHQSEDCSKMAKGGDEPIGEYSGKAGRNQVLDPSGEIPINISERKSWQKDSYDQDPLEFGPWMIVKREEINEESEQHIESGSRFNVLNKESLYVTCEDVQVKEVNVASMQEGQMKRKPKLTYKKWCLYKNVLGLRRILRVLRRNQIPKIDPLYSGRASSPSPSLHRRRWRRL</sequence>
<dbReference type="Proteomes" id="UP000289738">
    <property type="component" value="Chromosome A04"/>
</dbReference>
<accession>A0A445DH57</accession>
<dbReference type="AlphaFoldDB" id="A0A445DH57"/>